<accession>A0A9J5ZTB1</accession>
<evidence type="ECO:0008006" key="3">
    <source>
        <dbReference type="Google" id="ProtNLM"/>
    </source>
</evidence>
<dbReference type="Gene3D" id="3.60.10.10">
    <property type="entry name" value="Endonuclease/exonuclease/phosphatase"/>
    <property type="match status" value="1"/>
</dbReference>
<dbReference type="SUPFAM" id="SSF56219">
    <property type="entry name" value="DNase I-like"/>
    <property type="match status" value="1"/>
</dbReference>
<dbReference type="Proteomes" id="UP000824120">
    <property type="component" value="Chromosome 3"/>
</dbReference>
<dbReference type="AlphaFoldDB" id="A0A9J5ZTB1"/>
<dbReference type="PANTHER" id="PTHR31286">
    <property type="entry name" value="GLYCINE-RICH CELL WALL STRUCTURAL PROTEIN 1.8-LIKE"/>
    <property type="match status" value="1"/>
</dbReference>
<keyword evidence="2" id="KW-1185">Reference proteome</keyword>
<protein>
    <recommendedName>
        <fullName evidence="3">DUF4283 domain-containing protein</fullName>
    </recommendedName>
</protein>
<proteinExistence type="predicted"/>
<dbReference type="InterPro" id="IPR040256">
    <property type="entry name" value="At4g02000-like"/>
</dbReference>
<gene>
    <name evidence="1" type="ORF">H5410_015302</name>
</gene>
<reference evidence="1 2" key="1">
    <citation type="submission" date="2020-09" db="EMBL/GenBank/DDBJ databases">
        <title>De no assembly of potato wild relative species, Solanum commersonii.</title>
        <authorList>
            <person name="Cho K."/>
        </authorList>
    </citation>
    <scope>NUCLEOTIDE SEQUENCE [LARGE SCALE GENOMIC DNA]</scope>
    <source>
        <strain evidence="1">LZ3.2</strain>
        <tissue evidence="1">Leaf</tissue>
    </source>
</reference>
<evidence type="ECO:0000313" key="2">
    <source>
        <dbReference type="Proteomes" id="UP000824120"/>
    </source>
</evidence>
<evidence type="ECO:0000313" key="1">
    <source>
        <dbReference type="EMBL" id="KAG5615478.1"/>
    </source>
</evidence>
<organism evidence="1 2">
    <name type="scientific">Solanum commersonii</name>
    <name type="common">Commerson's wild potato</name>
    <name type="synonym">Commerson's nightshade</name>
    <dbReference type="NCBI Taxonomy" id="4109"/>
    <lineage>
        <taxon>Eukaryota</taxon>
        <taxon>Viridiplantae</taxon>
        <taxon>Streptophyta</taxon>
        <taxon>Embryophyta</taxon>
        <taxon>Tracheophyta</taxon>
        <taxon>Spermatophyta</taxon>
        <taxon>Magnoliopsida</taxon>
        <taxon>eudicotyledons</taxon>
        <taxon>Gunneridae</taxon>
        <taxon>Pentapetalae</taxon>
        <taxon>asterids</taxon>
        <taxon>lamiids</taxon>
        <taxon>Solanales</taxon>
        <taxon>Solanaceae</taxon>
        <taxon>Solanoideae</taxon>
        <taxon>Solaneae</taxon>
        <taxon>Solanum</taxon>
    </lineage>
</organism>
<name>A0A9J5ZTB1_SOLCO</name>
<dbReference type="InterPro" id="IPR036691">
    <property type="entry name" value="Endo/exonu/phosph_ase_sf"/>
</dbReference>
<comment type="caution">
    <text evidence="1">The sequence shown here is derived from an EMBL/GenBank/DDBJ whole genome shotgun (WGS) entry which is preliminary data.</text>
</comment>
<dbReference type="EMBL" id="JACXVP010000003">
    <property type="protein sequence ID" value="KAG5615478.1"/>
    <property type="molecule type" value="Genomic_DNA"/>
</dbReference>
<dbReference type="PANTHER" id="PTHR31286:SF180">
    <property type="entry name" value="OS10G0362600 PROTEIN"/>
    <property type="match status" value="1"/>
</dbReference>
<sequence>MEGPYYVNNRPLIRNQWELDFELDKEALSIVSLWVKFLRLPVDYWSVDALSKVASAVGRPIHTDRSTSNAERISYARILIEVDVSQPLTEQIVIETPSGPWDQPVEYEWRPKYCNECLKFGHNDVDCWYKEKGNAGDDGQGLEEVREEYKNAEIQRETIGSRCWQPHAILFHHDPVYMNIRGLNQAHKQKEVRLFLAKHKIEVFGCLETKVKESKARSILKKIAKDWEACYNYTDMPNRRIWLIWKKCLNVNILEVKDQYIHCTIEDTRIQCQLYFTVVFAMNELTQRERANLNQVDVRNNYPWILFGDFNNVLSSEDRMGSHVSSSEVEGFQGLLDSLQLTPLRSTGWHFTWCNKQEAGRRVYSKIDWALGDLKGLQQYGQVEVDYLNPSISDHSPILIKCCSYTTLHPRPFRFYPNIMEHPDFRRTMNQVWEMEITRQPMVQEKMLLLEIEKWSKVEEQIRCSHNAISSIYTESNIKLTDPRAIEAEFIGGVYWTNGC</sequence>
<dbReference type="OrthoDB" id="1302923at2759"/>